<dbReference type="Pfam" id="PF01926">
    <property type="entry name" value="MMR_HSR1"/>
    <property type="match status" value="1"/>
</dbReference>
<dbReference type="Pfam" id="PF16360">
    <property type="entry name" value="GTP-bdg_M"/>
    <property type="match status" value="1"/>
</dbReference>
<dbReference type="InterPro" id="IPR032305">
    <property type="entry name" value="GTP-bd_M"/>
</dbReference>
<gene>
    <name evidence="8" type="primary">LOC107073914</name>
</gene>
<evidence type="ECO:0000256" key="1">
    <source>
        <dbReference type="ARBA" id="ARBA00022723"/>
    </source>
</evidence>
<evidence type="ECO:0000256" key="4">
    <source>
        <dbReference type="ARBA" id="ARBA00023134"/>
    </source>
</evidence>
<keyword evidence="2" id="KW-0547">Nucleotide-binding</keyword>
<dbReference type="InterPro" id="IPR006073">
    <property type="entry name" value="GTP-bd"/>
</dbReference>
<proteinExistence type="predicted"/>
<dbReference type="InterPro" id="IPR027417">
    <property type="entry name" value="P-loop_NTPase"/>
</dbReference>
<dbReference type="InterPro" id="IPR025121">
    <property type="entry name" value="GTPase_HflX_N"/>
</dbReference>
<keyword evidence="4" id="KW-0342">GTP-binding</keyword>
<feature type="coiled-coil region" evidence="5">
    <location>
        <begin position="216"/>
        <end position="250"/>
    </location>
</feature>
<organism evidence="7 8">
    <name type="scientific">Polistes dominula</name>
    <name type="common">European paper wasp</name>
    <name type="synonym">Vespa dominula</name>
    <dbReference type="NCBI Taxonomy" id="743375"/>
    <lineage>
        <taxon>Eukaryota</taxon>
        <taxon>Metazoa</taxon>
        <taxon>Ecdysozoa</taxon>
        <taxon>Arthropoda</taxon>
        <taxon>Hexapoda</taxon>
        <taxon>Insecta</taxon>
        <taxon>Pterygota</taxon>
        <taxon>Neoptera</taxon>
        <taxon>Endopterygota</taxon>
        <taxon>Hymenoptera</taxon>
        <taxon>Apocrita</taxon>
        <taxon>Aculeata</taxon>
        <taxon>Vespoidea</taxon>
        <taxon>Vespidae</taxon>
        <taxon>Polistinae</taxon>
        <taxon>Polistini</taxon>
        <taxon>Polistes</taxon>
    </lineage>
</organism>
<dbReference type="InterPro" id="IPR042108">
    <property type="entry name" value="GTPase_HflX_N_sf"/>
</dbReference>
<keyword evidence="5" id="KW-0175">Coiled coil</keyword>
<keyword evidence="1" id="KW-0479">Metal-binding</keyword>
<dbReference type="InterPro" id="IPR030394">
    <property type="entry name" value="G_HFLX_dom"/>
</dbReference>
<dbReference type="Proteomes" id="UP000694924">
    <property type="component" value="Unplaced"/>
</dbReference>
<name>A0ABM1JCZ4_POLDO</name>
<evidence type="ECO:0000256" key="2">
    <source>
        <dbReference type="ARBA" id="ARBA00022741"/>
    </source>
</evidence>
<reference evidence="8" key="1">
    <citation type="submission" date="2025-08" db="UniProtKB">
        <authorList>
            <consortium name="RefSeq"/>
        </authorList>
    </citation>
    <scope>IDENTIFICATION</scope>
    <source>
        <tissue evidence="8">Whole body</tissue>
    </source>
</reference>
<dbReference type="GeneID" id="107073914"/>
<dbReference type="InterPro" id="IPR016496">
    <property type="entry name" value="GTPase_HflX"/>
</dbReference>
<dbReference type="RefSeq" id="XP_015190332.1">
    <property type="nucleotide sequence ID" value="XM_015334846.1"/>
</dbReference>
<keyword evidence="7" id="KW-1185">Reference proteome</keyword>
<evidence type="ECO:0000256" key="3">
    <source>
        <dbReference type="ARBA" id="ARBA00022842"/>
    </source>
</evidence>
<evidence type="ECO:0000313" key="8">
    <source>
        <dbReference type="RefSeq" id="XP_015190332.1"/>
    </source>
</evidence>
<evidence type="ECO:0000256" key="5">
    <source>
        <dbReference type="SAM" id="Coils"/>
    </source>
</evidence>
<dbReference type="PANTHER" id="PTHR10229">
    <property type="entry name" value="GTP-BINDING PROTEIN HFLX"/>
    <property type="match status" value="1"/>
</dbReference>
<dbReference type="SUPFAM" id="SSF52540">
    <property type="entry name" value="P-loop containing nucleoside triphosphate hydrolases"/>
    <property type="match status" value="1"/>
</dbReference>
<dbReference type="PANTHER" id="PTHR10229:SF0">
    <property type="entry name" value="GTP-BINDING PROTEIN 6-RELATED"/>
    <property type="match status" value="1"/>
</dbReference>
<dbReference type="Gene3D" id="3.40.50.11060">
    <property type="entry name" value="GTPase HflX, N-terminal domain"/>
    <property type="match status" value="1"/>
</dbReference>
<evidence type="ECO:0000259" key="6">
    <source>
        <dbReference type="PROSITE" id="PS51705"/>
    </source>
</evidence>
<accession>A0ABM1JCZ4</accession>
<keyword evidence="3" id="KW-0460">Magnesium</keyword>
<protein>
    <submittedName>
        <fullName evidence="8">GTP-binding protein 6</fullName>
    </submittedName>
</protein>
<feature type="domain" description="Hflx-type G" evidence="6">
    <location>
        <begin position="264"/>
        <end position="424"/>
    </location>
</feature>
<dbReference type="PROSITE" id="PS51705">
    <property type="entry name" value="G_HFLX"/>
    <property type="match status" value="1"/>
</dbReference>
<dbReference type="Pfam" id="PF13167">
    <property type="entry name" value="GTP-bdg_N"/>
    <property type="match status" value="1"/>
</dbReference>
<sequence length="482" mass="55390">MYTLRSLIHICLNKNLSKAYNDIYIKHRKIESSVCKIVCKFKHTSEELRLIESDEEKEAYKVISNQYLGVIAGGHKVFLLQPYIKWGKDKKRNTSPELQMAESVALVETLLYWNVIDKAFAPLLSFKKKSLLGPGGLDNLVKTIKQNEQITAVFVSINLLKHVQRIELQNILGLPVYDRYSIIIHIFRQHAKTPEALLQVALAELPYIWKKMGELYEQHSGQINFEENRKKMLKARESKLKKALDKLKEIRKGSRNRRKNYDFPSIAVVGYTNAGKTSLIKILSGDENLKPRNQLFATLDTISYQGLLPSKQKVLYIDTIGFIQDVPEMLLAPFMVTLEDALISDVIIHIYDISHPDAKAQFQHVEEIIRPMLTERQSVIRVANKCDLIEKFDIHEDMIAISCKESTGINELKLKLEEEVVKATGKSLKRIRVESGSLASTWLHKWTTVINSETDPNNPQYIILDVLATDLMINDFKRFLKQ</sequence>
<evidence type="ECO:0000313" key="7">
    <source>
        <dbReference type="Proteomes" id="UP000694924"/>
    </source>
</evidence>
<dbReference type="Gene3D" id="3.40.50.300">
    <property type="entry name" value="P-loop containing nucleotide triphosphate hydrolases"/>
    <property type="match status" value="1"/>
</dbReference>